<accession>A0ABT4KNJ2</accession>
<protein>
    <submittedName>
        <fullName evidence="1">Uncharacterized protein</fullName>
    </submittedName>
</protein>
<gene>
    <name evidence="1" type="ORF">O3W52_27230</name>
</gene>
<dbReference type="Proteomes" id="UP001079430">
    <property type="component" value="Unassembled WGS sequence"/>
</dbReference>
<evidence type="ECO:0000313" key="2">
    <source>
        <dbReference type="Proteomes" id="UP001079430"/>
    </source>
</evidence>
<evidence type="ECO:0000313" key="1">
    <source>
        <dbReference type="EMBL" id="MCZ4093521.1"/>
    </source>
</evidence>
<name>A0ABT4KNJ2_9HYPH</name>
<sequence>MVSYMDLRRAPGACNWKAWQVIILRSQSTDPDEVCLWFVRTHDGLVLNYRHPATALAAAAVPDYVARAKHVLTSVASTAGWPAILDPAGEYCP</sequence>
<keyword evidence="2" id="KW-1185">Reference proteome</keyword>
<organism evidence="1 2">
    <name type="scientific">Sinorhizobium psoraleae</name>
    <dbReference type="NCBI Taxonomy" id="520838"/>
    <lineage>
        <taxon>Bacteria</taxon>
        <taxon>Pseudomonadati</taxon>
        <taxon>Pseudomonadota</taxon>
        <taxon>Alphaproteobacteria</taxon>
        <taxon>Hyphomicrobiales</taxon>
        <taxon>Rhizobiaceae</taxon>
        <taxon>Sinorhizobium/Ensifer group</taxon>
        <taxon>Sinorhizobium</taxon>
    </lineage>
</organism>
<dbReference type="EMBL" id="JAPVOI010000005">
    <property type="protein sequence ID" value="MCZ4093521.1"/>
    <property type="molecule type" value="Genomic_DNA"/>
</dbReference>
<reference evidence="1" key="1">
    <citation type="submission" date="2022-10" db="EMBL/GenBank/DDBJ databases">
        <title>Whole genome sequencing of three plant growth promoting bacteria isolated from Vachellia tortilis subsp. raddiana in Morocco.</title>
        <authorList>
            <person name="Hnini M."/>
            <person name="Zouagui R."/>
            <person name="Zouagui H."/>
            <person name="Chemao Elfihri M.-W."/>
            <person name="Ibrahimi A."/>
            <person name="Sbabou L."/>
            <person name="Aurag J."/>
        </authorList>
    </citation>
    <scope>NUCLEOTIDE SEQUENCE</scope>
    <source>
        <strain evidence="1">LMR678</strain>
    </source>
</reference>
<proteinExistence type="predicted"/>
<comment type="caution">
    <text evidence="1">The sequence shown here is derived from an EMBL/GenBank/DDBJ whole genome shotgun (WGS) entry which is preliminary data.</text>
</comment>